<organism evidence="2 3">
    <name type="scientific">Robiginitalea aurantiaca</name>
    <dbReference type="NCBI Taxonomy" id="3056915"/>
    <lineage>
        <taxon>Bacteria</taxon>
        <taxon>Pseudomonadati</taxon>
        <taxon>Bacteroidota</taxon>
        <taxon>Flavobacteriia</taxon>
        <taxon>Flavobacteriales</taxon>
        <taxon>Flavobacteriaceae</taxon>
        <taxon>Robiginitalea</taxon>
    </lineage>
</organism>
<reference evidence="2" key="1">
    <citation type="submission" date="2023-06" db="EMBL/GenBank/DDBJ databases">
        <title>Robiginitalea aurantiacus sp. nov. and Algoriphagus sediminis sp. nov., isolated from coastal sediment.</title>
        <authorList>
            <person name="Zhou Z.Y."/>
            <person name="An J."/>
            <person name="Jia Y.W."/>
            <person name="Du Z.J."/>
        </authorList>
    </citation>
    <scope>NUCLEOTIDE SEQUENCE</scope>
    <source>
        <strain evidence="2">M39</strain>
    </source>
</reference>
<sequence>MISTKKQFIGILILVIAGFGIGIYLQDLKHRESTEAAWQANRANLERFERIRSHTSEMDGTNWQTMRDSIGQELDSFMILRFRKEMERLNRQKAGS</sequence>
<dbReference type="EMBL" id="JAUDUY010000001">
    <property type="protein sequence ID" value="MDM9630274.1"/>
    <property type="molecule type" value="Genomic_DNA"/>
</dbReference>
<evidence type="ECO:0000313" key="3">
    <source>
        <dbReference type="Proteomes" id="UP001174839"/>
    </source>
</evidence>
<accession>A0ABT7WBH9</accession>
<evidence type="ECO:0000256" key="1">
    <source>
        <dbReference type="SAM" id="Phobius"/>
    </source>
</evidence>
<evidence type="ECO:0000313" key="2">
    <source>
        <dbReference type="EMBL" id="MDM9630274.1"/>
    </source>
</evidence>
<keyword evidence="1" id="KW-0472">Membrane</keyword>
<name>A0ABT7WBH9_9FLAO</name>
<feature type="transmembrane region" description="Helical" evidence="1">
    <location>
        <begin position="7"/>
        <end position="25"/>
    </location>
</feature>
<keyword evidence="1" id="KW-0812">Transmembrane</keyword>
<dbReference type="RefSeq" id="WP_289723633.1">
    <property type="nucleotide sequence ID" value="NZ_JAUDUY010000001.1"/>
</dbReference>
<gene>
    <name evidence="2" type="ORF">QU605_02250</name>
</gene>
<comment type="caution">
    <text evidence="2">The sequence shown here is derived from an EMBL/GenBank/DDBJ whole genome shotgun (WGS) entry which is preliminary data.</text>
</comment>
<proteinExistence type="predicted"/>
<dbReference type="Proteomes" id="UP001174839">
    <property type="component" value="Unassembled WGS sequence"/>
</dbReference>
<keyword evidence="3" id="KW-1185">Reference proteome</keyword>
<protein>
    <submittedName>
        <fullName evidence="2">Uncharacterized protein</fullName>
    </submittedName>
</protein>
<keyword evidence="1" id="KW-1133">Transmembrane helix</keyword>